<dbReference type="InterPro" id="IPR036898">
    <property type="entry name" value="RNA_pol_Rpb7-like_N_sf"/>
</dbReference>
<comment type="caution">
    <text evidence="5">The sequence shown here is derived from an EMBL/GenBank/DDBJ whole genome shotgun (WGS) entry which is preliminary data.</text>
</comment>
<dbReference type="PANTHER" id="PTHR12709">
    <property type="entry name" value="DNA-DIRECTED RNA POLYMERASE II, III"/>
    <property type="match status" value="1"/>
</dbReference>
<dbReference type="HAMAP" id="MF_00865">
    <property type="entry name" value="RNApol_arch_Rpo7"/>
    <property type="match status" value="1"/>
</dbReference>
<dbReference type="InterPro" id="IPR004519">
    <property type="entry name" value="RNAP_E/RPC8"/>
</dbReference>
<dbReference type="NCBIfam" id="NF006333">
    <property type="entry name" value="PRK08563.1"/>
    <property type="match status" value="1"/>
</dbReference>
<dbReference type="PANTHER" id="PTHR12709:SF4">
    <property type="entry name" value="DNA-DIRECTED RNA POLYMERASE II SUBUNIT RPB7"/>
    <property type="match status" value="1"/>
</dbReference>
<dbReference type="SUPFAM" id="SSF88798">
    <property type="entry name" value="N-terminal, heterodimerisation domain of RBP7 (RpoE)"/>
    <property type="match status" value="1"/>
</dbReference>
<evidence type="ECO:0000313" key="5">
    <source>
        <dbReference type="EMBL" id="KKM91977.1"/>
    </source>
</evidence>
<keyword evidence="2" id="KW-0240">DNA-directed RNA polymerase</keyword>
<dbReference type="Pfam" id="PF03876">
    <property type="entry name" value="SHS2_Rpb7-N"/>
    <property type="match status" value="1"/>
</dbReference>
<evidence type="ECO:0000256" key="3">
    <source>
        <dbReference type="ARBA" id="ARBA00023163"/>
    </source>
</evidence>
<dbReference type="Pfam" id="PF00575">
    <property type="entry name" value="S1"/>
    <property type="match status" value="1"/>
</dbReference>
<name>A0A0F9PF51_9ZZZZ</name>
<dbReference type="InterPro" id="IPR005576">
    <property type="entry name" value="Rpb7-like_N"/>
</dbReference>
<dbReference type="GO" id="GO:0006352">
    <property type="term" value="P:DNA-templated transcription initiation"/>
    <property type="evidence" value="ECO:0007669"/>
    <property type="project" value="InterPro"/>
</dbReference>
<dbReference type="Gene3D" id="3.30.1490.120">
    <property type="entry name" value="RNA polymerase Rpb7-like, N-terminal domain"/>
    <property type="match status" value="1"/>
</dbReference>
<dbReference type="InterPro" id="IPR003029">
    <property type="entry name" value="S1_domain"/>
</dbReference>
<proteinExistence type="inferred from homology"/>
<dbReference type="GO" id="GO:0000428">
    <property type="term" value="C:DNA-directed RNA polymerase complex"/>
    <property type="evidence" value="ECO:0007669"/>
    <property type="project" value="UniProtKB-KW"/>
</dbReference>
<evidence type="ECO:0000259" key="4">
    <source>
        <dbReference type="PROSITE" id="PS50126"/>
    </source>
</evidence>
<dbReference type="AlphaFoldDB" id="A0A0F9PF51"/>
<dbReference type="SUPFAM" id="SSF50249">
    <property type="entry name" value="Nucleic acid-binding proteins"/>
    <property type="match status" value="1"/>
</dbReference>
<organism evidence="5">
    <name type="scientific">marine sediment metagenome</name>
    <dbReference type="NCBI Taxonomy" id="412755"/>
    <lineage>
        <taxon>unclassified sequences</taxon>
        <taxon>metagenomes</taxon>
        <taxon>ecological metagenomes</taxon>
    </lineage>
</organism>
<evidence type="ECO:0000256" key="1">
    <source>
        <dbReference type="ARBA" id="ARBA00009307"/>
    </source>
</evidence>
<keyword evidence="3" id="KW-0804">Transcription</keyword>
<dbReference type="InterPro" id="IPR012340">
    <property type="entry name" value="NA-bd_OB-fold"/>
</dbReference>
<dbReference type="EMBL" id="LAZR01006458">
    <property type="protein sequence ID" value="KKM91977.1"/>
    <property type="molecule type" value="Genomic_DNA"/>
</dbReference>
<dbReference type="GO" id="GO:0003677">
    <property type="term" value="F:DNA binding"/>
    <property type="evidence" value="ECO:0007669"/>
    <property type="project" value="InterPro"/>
</dbReference>
<feature type="domain" description="S1 motif" evidence="4">
    <location>
        <begin position="82"/>
        <end position="164"/>
    </location>
</feature>
<dbReference type="InterPro" id="IPR045113">
    <property type="entry name" value="Rpb7-like"/>
</dbReference>
<comment type="similarity">
    <text evidence="1">Belongs to the eukaryotic RPB7/RPC8 RNA polymerase subunit family.</text>
</comment>
<reference evidence="5" key="1">
    <citation type="journal article" date="2015" name="Nature">
        <title>Complex archaea that bridge the gap between prokaryotes and eukaryotes.</title>
        <authorList>
            <person name="Spang A."/>
            <person name="Saw J.H."/>
            <person name="Jorgensen S.L."/>
            <person name="Zaremba-Niedzwiedzka K."/>
            <person name="Martijn J."/>
            <person name="Lind A.E."/>
            <person name="van Eijk R."/>
            <person name="Schleper C."/>
            <person name="Guy L."/>
            <person name="Ettema T.J."/>
        </authorList>
    </citation>
    <scope>NUCLEOTIDE SEQUENCE</scope>
</reference>
<dbReference type="SMART" id="SM00316">
    <property type="entry name" value="S1"/>
    <property type="match status" value="1"/>
</dbReference>
<accession>A0A0F9PF51</accession>
<dbReference type="Gene3D" id="2.40.50.140">
    <property type="entry name" value="Nucleic acid-binding proteins"/>
    <property type="match status" value="1"/>
</dbReference>
<dbReference type="GO" id="GO:0003899">
    <property type="term" value="F:DNA-directed RNA polymerase activity"/>
    <property type="evidence" value="ECO:0007669"/>
    <property type="project" value="InterPro"/>
</dbReference>
<gene>
    <name evidence="5" type="ORF">LCGC14_1222990</name>
</gene>
<protein>
    <recommendedName>
        <fullName evidence="4">S1 motif domain-containing protein</fullName>
    </recommendedName>
</protein>
<sequence>MFKLFTLEGKIEIPPFLFDQEKEVSARIILSEDYEGIITRNFGFIIAVVDVLDVGKGIIIPGNASTFHEVEFTILAFRPTLSEVVEGTVVEIVDFGSFIRLGPLDGLVHVSQICDDYISYEQVGNRFIGKETGKILEVNDSVRAKIITVSLGTGRSGKLGLTMRQPFLGKEAWVEADIEEAIMQAEGKSLEASDESEESD</sequence>
<dbReference type="CDD" id="cd04460">
    <property type="entry name" value="S1_RpoE"/>
    <property type="match status" value="1"/>
</dbReference>
<dbReference type="NCBIfam" id="TIGR00448">
    <property type="entry name" value="rpoE"/>
    <property type="match status" value="1"/>
</dbReference>
<dbReference type="PROSITE" id="PS50126">
    <property type="entry name" value="S1"/>
    <property type="match status" value="1"/>
</dbReference>
<evidence type="ECO:0000256" key="2">
    <source>
        <dbReference type="ARBA" id="ARBA00022478"/>
    </source>
</evidence>
<dbReference type="InterPro" id="IPR046399">
    <property type="entry name" value="RNApol_Rpo7"/>
</dbReference>